<accession>A0A183IXD1</accession>
<dbReference type="SUPFAM" id="SSF48576">
    <property type="entry name" value="Terpenoid synthases"/>
    <property type="match status" value="1"/>
</dbReference>
<keyword evidence="7" id="KW-1185">Reference proteome</keyword>
<keyword evidence="4" id="KW-0472">Membrane</keyword>
<name>A0A183IXD1_9BILA</name>
<evidence type="ECO:0000256" key="4">
    <source>
        <dbReference type="ARBA" id="ARBA00023136"/>
    </source>
</evidence>
<comment type="similarity">
    <text evidence="5">Belongs to the NDUFAF6 family.</text>
</comment>
<dbReference type="GO" id="GO:0005743">
    <property type="term" value="C:mitochondrial inner membrane"/>
    <property type="evidence" value="ECO:0007669"/>
    <property type="project" value="UniProtKB-SubCell"/>
</dbReference>
<dbReference type="InterPro" id="IPR002060">
    <property type="entry name" value="Squ/phyt_synthse"/>
</dbReference>
<comment type="subcellular location">
    <subcellularLocation>
        <location evidence="1">Mitochondrion inner membrane</location>
    </subcellularLocation>
</comment>
<sequence>MIHMIRAAQHRAYLHLTDEESFRLPLDIVIQCFLSLLAICYSGAMVAGEFSLIRADIQVGHLFRYELEDFRDGLQLPLVLHLRPSRKLRLAVFRPSAVQRPVSRGAMKIVVVLGLPSSPRCLSGLHLRWQPNRRFAESRSPHSLASAYEYCVDLVRRRDRETFLFHLFLPNRYRRHTLSVAAFNVELSQVFQLSSNSTTALMRLQFWKDVMVALPQGKVPEHPVAEALLHTYRTCHLSEKWLNDLVDARIDSISGQIYGDMDSLQSHFHNTFGTVLLLILQILKVMNLHADHAASHIGKAVGLVNTVRAMPMHARRGQVNLPQELLTKHGVTRDDLMKFSSAKCCDVIYYICSVAHEHMRIAQGLK</sequence>
<dbReference type="Pfam" id="PF00494">
    <property type="entry name" value="SQS_PSY"/>
    <property type="match status" value="1"/>
</dbReference>
<dbReference type="Gene3D" id="1.10.600.10">
    <property type="entry name" value="Farnesyl Diphosphate Synthase"/>
    <property type="match status" value="1"/>
</dbReference>
<protein>
    <submittedName>
        <fullName evidence="8">NADH dehydrogenase [ubiquinone] flavoprotein 3, mitochondrial</fullName>
    </submittedName>
</protein>
<evidence type="ECO:0000256" key="3">
    <source>
        <dbReference type="ARBA" id="ARBA00023128"/>
    </source>
</evidence>
<dbReference type="GO" id="GO:0072546">
    <property type="term" value="C:EMC complex"/>
    <property type="evidence" value="ECO:0007669"/>
    <property type="project" value="TreeGrafter"/>
</dbReference>
<proteinExistence type="inferred from homology"/>
<evidence type="ECO:0000313" key="8">
    <source>
        <dbReference type="WBParaSite" id="SBAD_0000858801-mRNA-1"/>
    </source>
</evidence>
<dbReference type="GO" id="GO:0005769">
    <property type="term" value="C:early endosome"/>
    <property type="evidence" value="ECO:0007669"/>
    <property type="project" value="TreeGrafter"/>
</dbReference>
<keyword evidence="3" id="KW-0496">Mitochondrion</keyword>
<dbReference type="GO" id="GO:0005886">
    <property type="term" value="C:plasma membrane"/>
    <property type="evidence" value="ECO:0007669"/>
    <property type="project" value="TreeGrafter"/>
</dbReference>
<dbReference type="AlphaFoldDB" id="A0A183IXD1"/>
<dbReference type="GO" id="GO:0022890">
    <property type="term" value="F:inorganic cation transmembrane transporter activity"/>
    <property type="evidence" value="ECO:0007669"/>
    <property type="project" value="TreeGrafter"/>
</dbReference>
<dbReference type="Proteomes" id="UP000270296">
    <property type="component" value="Unassembled WGS sequence"/>
</dbReference>
<organism evidence="8">
    <name type="scientific">Soboliphyme baturini</name>
    <dbReference type="NCBI Taxonomy" id="241478"/>
    <lineage>
        <taxon>Eukaryota</taxon>
        <taxon>Metazoa</taxon>
        <taxon>Ecdysozoa</taxon>
        <taxon>Nematoda</taxon>
        <taxon>Enoplea</taxon>
        <taxon>Dorylaimia</taxon>
        <taxon>Dioctophymatida</taxon>
        <taxon>Dioctophymatoidea</taxon>
        <taxon>Soboliphymatidae</taxon>
        <taxon>Soboliphyme</taxon>
    </lineage>
</organism>
<dbReference type="WBParaSite" id="SBAD_0000858801-mRNA-1">
    <property type="protein sequence ID" value="SBAD_0000858801-mRNA-1"/>
    <property type="gene ID" value="SBAD_0000858801"/>
</dbReference>
<dbReference type="PANTHER" id="PTHR21181">
    <property type="match status" value="1"/>
</dbReference>
<dbReference type="PANTHER" id="PTHR21181:SF7">
    <property type="entry name" value="ER MEMBRANE PROTEIN COMPLEX SUBUNIT 5"/>
    <property type="match status" value="1"/>
</dbReference>
<dbReference type="OrthoDB" id="270318at2759"/>
<reference evidence="6 7" key="2">
    <citation type="submission" date="2018-11" db="EMBL/GenBank/DDBJ databases">
        <authorList>
            <consortium name="Pathogen Informatics"/>
        </authorList>
    </citation>
    <scope>NUCLEOTIDE SEQUENCE [LARGE SCALE GENOMIC DNA]</scope>
</reference>
<dbReference type="GO" id="GO:0005794">
    <property type="term" value="C:Golgi apparatus"/>
    <property type="evidence" value="ECO:0007669"/>
    <property type="project" value="TreeGrafter"/>
</dbReference>
<evidence type="ECO:0000256" key="1">
    <source>
        <dbReference type="ARBA" id="ARBA00004273"/>
    </source>
</evidence>
<keyword evidence="2" id="KW-0999">Mitochondrion inner membrane</keyword>
<gene>
    <name evidence="6" type="ORF">SBAD_LOCUS8279</name>
</gene>
<evidence type="ECO:0000256" key="5">
    <source>
        <dbReference type="ARBA" id="ARBA00038273"/>
    </source>
</evidence>
<evidence type="ECO:0000256" key="2">
    <source>
        <dbReference type="ARBA" id="ARBA00022792"/>
    </source>
</evidence>
<evidence type="ECO:0000313" key="6">
    <source>
        <dbReference type="EMBL" id="VDP16250.1"/>
    </source>
</evidence>
<dbReference type="EMBL" id="UZAM01011440">
    <property type="protein sequence ID" value="VDP16250.1"/>
    <property type="molecule type" value="Genomic_DNA"/>
</dbReference>
<evidence type="ECO:0000313" key="7">
    <source>
        <dbReference type="Proteomes" id="UP000270296"/>
    </source>
</evidence>
<reference evidence="8" key="1">
    <citation type="submission" date="2016-06" db="UniProtKB">
        <authorList>
            <consortium name="WormBaseParasite"/>
        </authorList>
    </citation>
    <scope>IDENTIFICATION</scope>
</reference>
<dbReference type="InterPro" id="IPR008949">
    <property type="entry name" value="Isoprenoid_synthase_dom_sf"/>
</dbReference>